<dbReference type="PATRIC" id="fig|43658.6.peg.957"/>
<dbReference type="SUPFAM" id="SSF143422">
    <property type="entry name" value="Transposase IS200-like"/>
    <property type="match status" value="1"/>
</dbReference>
<protein>
    <submittedName>
        <fullName evidence="1">Transposase</fullName>
    </submittedName>
</protein>
<dbReference type="GO" id="GO:0004803">
    <property type="term" value="F:transposase activity"/>
    <property type="evidence" value="ECO:0007669"/>
    <property type="project" value="InterPro"/>
</dbReference>
<evidence type="ECO:0000313" key="2">
    <source>
        <dbReference type="Proteomes" id="UP000036850"/>
    </source>
</evidence>
<accession>A0A0L0EQ63</accession>
<feature type="non-terminal residue" evidence="1">
    <location>
        <position position="1"/>
    </location>
</feature>
<name>A0A0L0EQ63_9GAMM</name>
<evidence type="ECO:0000313" key="1">
    <source>
        <dbReference type="EMBL" id="KNC66033.1"/>
    </source>
</evidence>
<dbReference type="PANTHER" id="PTHR34322:SF2">
    <property type="entry name" value="TRANSPOSASE IS200-LIKE DOMAIN-CONTAINING PROTEIN"/>
    <property type="match status" value="1"/>
</dbReference>
<comment type="caution">
    <text evidence="1">The sequence shown here is derived from an EMBL/GenBank/DDBJ whole genome shotgun (WGS) entry which is preliminary data.</text>
</comment>
<dbReference type="EMBL" id="LFZX01000197">
    <property type="protein sequence ID" value="KNC66033.1"/>
    <property type="molecule type" value="Genomic_DNA"/>
</dbReference>
<dbReference type="GO" id="GO:0003677">
    <property type="term" value="F:DNA binding"/>
    <property type="evidence" value="ECO:0007669"/>
    <property type="project" value="InterPro"/>
</dbReference>
<dbReference type="Gene3D" id="3.30.70.1290">
    <property type="entry name" value="Transposase IS200-like"/>
    <property type="match status" value="1"/>
</dbReference>
<organism evidence="1 2">
    <name type="scientific">Pseudoalteromonas rubra</name>
    <dbReference type="NCBI Taxonomy" id="43658"/>
    <lineage>
        <taxon>Bacteria</taxon>
        <taxon>Pseudomonadati</taxon>
        <taxon>Pseudomonadota</taxon>
        <taxon>Gammaproteobacteria</taxon>
        <taxon>Alteromonadales</taxon>
        <taxon>Pseudoalteromonadaceae</taxon>
        <taxon>Pseudoalteromonas</taxon>
    </lineage>
</organism>
<dbReference type="AlphaFoldDB" id="A0A0L0EQ63"/>
<dbReference type="InterPro" id="IPR036515">
    <property type="entry name" value="Transposase_17_sf"/>
</dbReference>
<gene>
    <name evidence="1" type="ORF">AC626_19500</name>
</gene>
<dbReference type="PANTHER" id="PTHR34322">
    <property type="entry name" value="TRANSPOSASE, Y1_TNP DOMAIN-CONTAINING"/>
    <property type="match status" value="1"/>
</dbReference>
<proteinExistence type="predicted"/>
<dbReference type="Proteomes" id="UP000036850">
    <property type="component" value="Unassembled WGS sequence"/>
</dbReference>
<sequence length="215" mass="25033">VENNKLNPSERMILDDIIDKYRERLSSISWFMRVLNEDIARRANKEDSCTGRFWEGRFKSQALLDEAALAACMAYVDLNPIRAKMAETPETSEFTSIKRRIEHAHSGKQPKSLLRFAGNPRQNMPKGLPFELKYYIELVELTGRCIRADKRGHICDAQPILARLQIKPENWLKLTTRFTKVFRGAVGRRHAMTKYYVHLQKRRRANLANCERLLG</sequence>
<reference evidence="2" key="1">
    <citation type="submission" date="2015-07" db="EMBL/GenBank/DDBJ databases">
        <title>Draft genome sequence of a Pseudoalteromonas rubra strain, OCN096, isolated from Kaneohe Bay, Oahu, Hawaii.</title>
        <authorList>
            <person name="Beurmann S."/>
            <person name="Ushijima B."/>
            <person name="Belcaid M."/>
            <person name="Callahan S.M."/>
            <person name="Aeby G.S."/>
        </authorList>
    </citation>
    <scope>NUCLEOTIDE SEQUENCE [LARGE SCALE GENOMIC DNA]</scope>
    <source>
        <strain evidence="2">OCN096</strain>
    </source>
</reference>
<dbReference type="GO" id="GO:0006313">
    <property type="term" value="P:DNA transposition"/>
    <property type="evidence" value="ECO:0007669"/>
    <property type="project" value="InterPro"/>
</dbReference>